<accession>A0A8J1TG24</accession>
<evidence type="ECO:0000313" key="5">
    <source>
        <dbReference type="Proteomes" id="UP000749559"/>
    </source>
</evidence>
<protein>
    <recommendedName>
        <fullName evidence="3">Nocturnin</fullName>
    </recommendedName>
</protein>
<dbReference type="PANTHER" id="PTHR12121:SF45">
    <property type="entry name" value="NOCTURNIN"/>
    <property type="match status" value="1"/>
</dbReference>
<dbReference type="InterPro" id="IPR005135">
    <property type="entry name" value="Endo/exonuclease/phosphatase"/>
</dbReference>
<evidence type="ECO:0000256" key="3">
    <source>
        <dbReference type="ARBA" id="ARBA00023807"/>
    </source>
</evidence>
<dbReference type="AlphaFoldDB" id="A0A8J1TG24"/>
<organism evidence="4 5">
    <name type="scientific">Owenia fusiformis</name>
    <name type="common">Polychaete worm</name>
    <dbReference type="NCBI Taxonomy" id="6347"/>
    <lineage>
        <taxon>Eukaryota</taxon>
        <taxon>Metazoa</taxon>
        <taxon>Spiralia</taxon>
        <taxon>Lophotrochozoa</taxon>
        <taxon>Annelida</taxon>
        <taxon>Polychaeta</taxon>
        <taxon>Sedentaria</taxon>
        <taxon>Canalipalpata</taxon>
        <taxon>Sabellida</taxon>
        <taxon>Oweniida</taxon>
        <taxon>Oweniidae</taxon>
        <taxon>Owenia</taxon>
    </lineage>
</organism>
<reference evidence="4" key="1">
    <citation type="submission" date="2022-03" db="EMBL/GenBank/DDBJ databases">
        <authorList>
            <person name="Martin C."/>
        </authorList>
    </citation>
    <scope>NUCLEOTIDE SEQUENCE</scope>
</reference>
<sequence length="362" mass="40805">MVAKEKLSQEKRQYHTKDNMDVINGKSYKPEISPEIDTSIQRSSNSLLEVIKSLLSGKPALLARTFQSVAKPPIGKNGLRLLQWNILAQGLCMGKDNFVRCPLEALDWGTRKLRIVEEILQYDPDVICMQEVDHFGYLENILQSVGFTGTFYPKPDSPALYVENSNGPDGCAIFYRTEKFELVETCTKILMTNDENMTTNQVCVLNKLQHKGNSSDAFWVATTHLKAKSGWNDLRESQGRYLLKYLKEIVGQSPLIVCGDLNAPPTEKVYEAFSSSDLELQSAYKVANGGKQEPLYTTWKIRGGKGDTLEESCRTIDYVWFNNKCQLNAVLNFPSGEEIGVERLPSFKYPSDHLSLVCDFSI</sequence>
<dbReference type="InterPro" id="IPR036691">
    <property type="entry name" value="Endo/exonu/phosph_ase_sf"/>
</dbReference>
<keyword evidence="2" id="KW-0378">Hydrolase</keyword>
<dbReference type="Pfam" id="PF03372">
    <property type="entry name" value="Exo_endo_phos"/>
    <property type="match status" value="1"/>
</dbReference>
<dbReference type="OrthoDB" id="276515at2759"/>
<evidence type="ECO:0000256" key="2">
    <source>
        <dbReference type="ARBA" id="ARBA00022801"/>
    </source>
</evidence>
<dbReference type="EMBL" id="CAIIXF020000002">
    <property type="protein sequence ID" value="CAH1777213.1"/>
    <property type="molecule type" value="Genomic_DNA"/>
</dbReference>
<comment type="similarity">
    <text evidence="1">Belongs to the CCR4/nocturin family.</text>
</comment>
<proteinExistence type="inferred from homology"/>
<comment type="caution">
    <text evidence="4">The sequence shown here is derived from an EMBL/GenBank/DDBJ whole genome shotgun (WGS) entry which is preliminary data.</text>
</comment>
<dbReference type="SUPFAM" id="SSF56219">
    <property type="entry name" value="DNase I-like"/>
    <property type="match status" value="1"/>
</dbReference>
<dbReference type="GO" id="GO:0000175">
    <property type="term" value="F:3'-5'-RNA exonuclease activity"/>
    <property type="evidence" value="ECO:0007669"/>
    <property type="project" value="TreeGrafter"/>
</dbReference>
<evidence type="ECO:0000313" key="4">
    <source>
        <dbReference type="EMBL" id="CAH1777213.1"/>
    </source>
</evidence>
<dbReference type="PANTHER" id="PTHR12121">
    <property type="entry name" value="CARBON CATABOLITE REPRESSOR PROTEIN 4"/>
    <property type="match status" value="1"/>
</dbReference>
<dbReference type="Gene3D" id="3.60.10.10">
    <property type="entry name" value="Endonuclease/exonuclease/phosphatase"/>
    <property type="match status" value="1"/>
</dbReference>
<dbReference type="Proteomes" id="UP000749559">
    <property type="component" value="Unassembled WGS sequence"/>
</dbReference>
<dbReference type="InterPro" id="IPR050410">
    <property type="entry name" value="CCR4/nocturin_mRNA_transcr"/>
</dbReference>
<dbReference type="GO" id="GO:0006139">
    <property type="term" value="P:nucleobase-containing compound metabolic process"/>
    <property type="evidence" value="ECO:0007669"/>
    <property type="project" value="UniProtKB-ARBA"/>
</dbReference>
<name>A0A8J1TG24_OWEFU</name>
<keyword evidence="5" id="KW-1185">Reference proteome</keyword>
<gene>
    <name evidence="4" type="ORF">OFUS_LOCUS4277</name>
</gene>
<evidence type="ECO:0000256" key="1">
    <source>
        <dbReference type="ARBA" id="ARBA00010774"/>
    </source>
</evidence>